<comment type="caution">
    <text evidence="1">The sequence shown here is derived from an EMBL/GenBank/DDBJ whole genome shotgun (WGS) entry which is preliminary data.</text>
</comment>
<keyword evidence="2" id="KW-1185">Reference proteome</keyword>
<reference evidence="1 2" key="1">
    <citation type="submission" date="2021-06" db="EMBL/GenBank/DDBJ databases">
        <authorList>
            <person name="Palmer J.M."/>
        </authorList>
    </citation>
    <scope>NUCLEOTIDE SEQUENCE [LARGE SCALE GENOMIC DNA]</scope>
    <source>
        <strain evidence="1 2">GA_2019</strain>
        <tissue evidence="1">Muscle</tissue>
    </source>
</reference>
<sequence length="107" mass="12134">MEKGKQADLIKTSCSDDSCWQVGFPWVDCSCFEFTILFPVLIQGMTLDFFQEEELRSSDGRDWSTPPLLIADSFALNPLRDKMHLQFPRALNAASLEPYSLALEAQL</sequence>
<name>A0ABV0PLY0_9TELE</name>
<organism evidence="1 2">
    <name type="scientific">Goodea atripinnis</name>
    <dbReference type="NCBI Taxonomy" id="208336"/>
    <lineage>
        <taxon>Eukaryota</taxon>
        <taxon>Metazoa</taxon>
        <taxon>Chordata</taxon>
        <taxon>Craniata</taxon>
        <taxon>Vertebrata</taxon>
        <taxon>Euteleostomi</taxon>
        <taxon>Actinopterygii</taxon>
        <taxon>Neopterygii</taxon>
        <taxon>Teleostei</taxon>
        <taxon>Neoteleostei</taxon>
        <taxon>Acanthomorphata</taxon>
        <taxon>Ovalentaria</taxon>
        <taxon>Atherinomorphae</taxon>
        <taxon>Cyprinodontiformes</taxon>
        <taxon>Goodeidae</taxon>
        <taxon>Goodea</taxon>
    </lineage>
</organism>
<dbReference type="EMBL" id="JAHRIO010080359">
    <property type="protein sequence ID" value="MEQ2184416.1"/>
    <property type="molecule type" value="Genomic_DNA"/>
</dbReference>
<evidence type="ECO:0000313" key="2">
    <source>
        <dbReference type="Proteomes" id="UP001476798"/>
    </source>
</evidence>
<gene>
    <name evidence="1" type="ORF">GOODEAATRI_007700</name>
</gene>
<evidence type="ECO:0000313" key="1">
    <source>
        <dbReference type="EMBL" id="MEQ2184416.1"/>
    </source>
</evidence>
<proteinExistence type="predicted"/>
<accession>A0ABV0PLY0</accession>
<protein>
    <submittedName>
        <fullName evidence="1">Uncharacterized protein</fullName>
    </submittedName>
</protein>
<dbReference type="Proteomes" id="UP001476798">
    <property type="component" value="Unassembled WGS sequence"/>
</dbReference>